<dbReference type="RefSeq" id="WP_080319136.1">
    <property type="nucleotide sequence ID" value="NZ_MTBC01000006.1"/>
</dbReference>
<keyword evidence="10" id="KW-1185">Reference proteome</keyword>
<dbReference type="SUPFAM" id="SSF47384">
    <property type="entry name" value="Homodimeric domain of signal transducing histidine kinase"/>
    <property type="match status" value="1"/>
</dbReference>
<gene>
    <name evidence="9" type="ORF">BUL40_09915</name>
</gene>
<comment type="caution">
    <text evidence="9">The sequence shown here is derived from an EMBL/GenBank/DDBJ whole genome shotgun (WGS) entry which is preliminary data.</text>
</comment>
<dbReference type="InterPro" id="IPR003594">
    <property type="entry name" value="HATPase_dom"/>
</dbReference>
<dbReference type="GO" id="GO:0000155">
    <property type="term" value="F:phosphorelay sensor kinase activity"/>
    <property type="evidence" value="ECO:0007669"/>
    <property type="project" value="InterPro"/>
</dbReference>
<dbReference type="SMART" id="SM00388">
    <property type="entry name" value="HisKA"/>
    <property type="match status" value="1"/>
</dbReference>
<keyword evidence="5" id="KW-0418">Kinase</keyword>
<evidence type="ECO:0000256" key="3">
    <source>
        <dbReference type="ARBA" id="ARBA00022553"/>
    </source>
</evidence>
<evidence type="ECO:0000256" key="5">
    <source>
        <dbReference type="ARBA" id="ARBA00022777"/>
    </source>
</evidence>
<keyword evidence="7" id="KW-1133">Transmembrane helix</keyword>
<feature type="transmembrane region" description="Helical" evidence="7">
    <location>
        <begin position="38"/>
        <end position="58"/>
    </location>
</feature>
<protein>
    <recommendedName>
        <fullName evidence="2">histidine kinase</fullName>
        <ecNumber evidence="2">2.7.13.3</ecNumber>
    </recommendedName>
</protein>
<sequence>MIPKNLKLHRPYFITAIAVVAAVCGFAIADILVDWSVFWHGVLATAMISLCITIPIAYSMDHFAMKYRKQNKELEKLNALNKKLFALISHDVRAPLNNLKTLVDLFVNGDMDMETAQVYFGQVSGKLDNLTEFLDGLLDWSKRQTEDELLQKSNFSTEATIIPIVDLLDEQAKVKKISIYKEGTNEIVFADKNSYEFIFRNLLHNAIKFTPANGSIYINTYTKNGKVYTAIKDTGLGIADAEISKILDGTNWHTTNGTEDEKGSGFGIRTCFYYLKQNGGALDIKSKVGMGTIMTFSMPRGK</sequence>
<dbReference type="Pfam" id="PF02518">
    <property type="entry name" value="HATPase_c"/>
    <property type="match status" value="1"/>
</dbReference>
<name>A0A1V6LQG4_9FLAO</name>
<dbReference type="InterPro" id="IPR036097">
    <property type="entry name" value="HisK_dim/P_sf"/>
</dbReference>
<dbReference type="Gene3D" id="3.30.565.10">
    <property type="entry name" value="Histidine kinase-like ATPase, C-terminal domain"/>
    <property type="match status" value="1"/>
</dbReference>
<dbReference type="EMBL" id="MTBC01000006">
    <property type="protein sequence ID" value="OQD42434.1"/>
    <property type="molecule type" value="Genomic_DNA"/>
</dbReference>
<evidence type="ECO:0000313" key="9">
    <source>
        <dbReference type="EMBL" id="OQD42434.1"/>
    </source>
</evidence>
<dbReference type="PANTHER" id="PTHR43711:SF1">
    <property type="entry name" value="HISTIDINE KINASE 1"/>
    <property type="match status" value="1"/>
</dbReference>
<dbReference type="InterPro" id="IPR050736">
    <property type="entry name" value="Sensor_HK_Regulatory"/>
</dbReference>
<dbReference type="PANTHER" id="PTHR43711">
    <property type="entry name" value="TWO-COMPONENT HISTIDINE KINASE"/>
    <property type="match status" value="1"/>
</dbReference>
<evidence type="ECO:0000259" key="8">
    <source>
        <dbReference type="PROSITE" id="PS50109"/>
    </source>
</evidence>
<dbReference type="InterPro" id="IPR036890">
    <property type="entry name" value="HATPase_C_sf"/>
</dbReference>
<dbReference type="InterPro" id="IPR005467">
    <property type="entry name" value="His_kinase_dom"/>
</dbReference>
<organism evidence="9 10">
    <name type="scientific">Croceivirga radicis</name>
    <dbReference type="NCBI Taxonomy" id="1929488"/>
    <lineage>
        <taxon>Bacteria</taxon>
        <taxon>Pseudomonadati</taxon>
        <taxon>Bacteroidota</taxon>
        <taxon>Flavobacteriia</taxon>
        <taxon>Flavobacteriales</taxon>
        <taxon>Flavobacteriaceae</taxon>
        <taxon>Croceivirga</taxon>
    </lineage>
</organism>
<dbReference type="OrthoDB" id="9810447at2"/>
<keyword evidence="4" id="KW-0808">Transferase</keyword>
<evidence type="ECO:0000256" key="4">
    <source>
        <dbReference type="ARBA" id="ARBA00022679"/>
    </source>
</evidence>
<dbReference type="SUPFAM" id="SSF55874">
    <property type="entry name" value="ATPase domain of HSP90 chaperone/DNA topoisomerase II/histidine kinase"/>
    <property type="match status" value="1"/>
</dbReference>
<evidence type="ECO:0000256" key="7">
    <source>
        <dbReference type="SAM" id="Phobius"/>
    </source>
</evidence>
<feature type="transmembrane region" description="Helical" evidence="7">
    <location>
        <begin position="12"/>
        <end position="32"/>
    </location>
</feature>
<dbReference type="PROSITE" id="PS50109">
    <property type="entry name" value="HIS_KIN"/>
    <property type="match status" value="1"/>
</dbReference>
<evidence type="ECO:0000313" key="10">
    <source>
        <dbReference type="Proteomes" id="UP000191680"/>
    </source>
</evidence>
<comment type="catalytic activity">
    <reaction evidence="1">
        <text>ATP + protein L-histidine = ADP + protein N-phospho-L-histidine.</text>
        <dbReference type="EC" id="2.7.13.3"/>
    </reaction>
</comment>
<keyword evidence="3" id="KW-0597">Phosphoprotein</keyword>
<keyword evidence="6" id="KW-0902">Two-component regulatory system</keyword>
<evidence type="ECO:0000256" key="1">
    <source>
        <dbReference type="ARBA" id="ARBA00000085"/>
    </source>
</evidence>
<dbReference type="InterPro" id="IPR003661">
    <property type="entry name" value="HisK_dim/P_dom"/>
</dbReference>
<evidence type="ECO:0000256" key="2">
    <source>
        <dbReference type="ARBA" id="ARBA00012438"/>
    </source>
</evidence>
<dbReference type="AlphaFoldDB" id="A0A1V6LQG4"/>
<dbReference type="InterPro" id="IPR004358">
    <property type="entry name" value="Sig_transdc_His_kin-like_C"/>
</dbReference>
<dbReference type="Proteomes" id="UP000191680">
    <property type="component" value="Unassembled WGS sequence"/>
</dbReference>
<dbReference type="EC" id="2.7.13.3" evidence="2"/>
<keyword evidence="7" id="KW-0812">Transmembrane</keyword>
<accession>A0A1V6LQG4</accession>
<dbReference type="CDD" id="cd00082">
    <property type="entry name" value="HisKA"/>
    <property type="match status" value="1"/>
</dbReference>
<dbReference type="SMART" id="SM00387">
    <property type="entry name" value="HATPase_c"/>
    <property type="match status" value="1"/>
</dbReference>
<feature type="domain" description="Histidine kinase" evidence="8">
    <location>
        <begin position="87"/>
        <end position="302"/>
    </location>
</feature>
<proteinExistence type="predicted"/>
<dbReference type="PRINTS" id="PR00344">
    <property type="entry name" value="BCTRLSENSOR"/>
</dbReference>
<evidence type="ECO:0000256" key="6">
    <source>
        <dbReference type="ARBA" id="ARBA00023012"/>
    </source>
</evidence>
<keyword evidence="7" id="KW-0472">Membrane</keyword>
<dbReference type="Gene3D" id="1.10.287.130">
    <property type="match status" value="1"/>
</dbReference>
<reference evidence="9 10" key="1">
    <citation type="submission" date="2016-12" db="EMBL/GenBank/DDBJ databases">
        <authorList>
            <person name="Song W.-J."/>
            <person name="Kurnit D.M."/>
        </authorList>
    </citation>
    <scope>NUCLEOTIDE SEQUENCE [LARGE SCALE GENOMIC DNA]</scope>
    <source>
        <strain evidence="9 10">HSG9</strain>
    </source>
</reference>